<accession>A0AAX2BD67</accession>
<evidence type="ECO:0000313" key="2">
    <source>
        <dbReference type="Proteomes" id="UP000245995"/>
    </source>
</evidence>
<name>A0AAX2BD67_CITAM</name>
<dbReference type="AlphaFoldDB" id="A0AAX2BD67"/>
<reference evidence="1 2" key="1">
    <citation type="submission" date="2016-04" db="EMBL/GenBank/DDBJ databases">
        <authorList>
            <person name="Regsiter A."/>
            <person name="William W."/>
        </authorList>
    </citation>
    <scope>NUCLEOTIDE SEQUENCE [LARGE SCALE GENOMIC DNA]</scope>
    <source>
        <strain evidence="1 2">92</strain>
    </source>
</reference>
<sequence length="75" mass="8211">MFALSAWLPPFSRLVREESEVPLCDEVVLCLLSSLAALESESCHEAAKVLAAKQALAAIAQHSKRFVVFIVITRV</sequence>
<evidence type="ECO:0000313" key="1">
    <source>
        <dbReference type="EMBL" id="SAY79101.1"/>
    </source>
</evidence>
<protein>
    <submittedName>
        <fullName evidence="1">Uncharacterized protein</fullName>
    </submittedName>
</protein>
<organism evidence="1 2">
    <name type="scientific">Citrobacter amalonaticus</name>
    <dbReference type="NCBI Taxonomy" id="35703"/>
    <lineage>
        <taxon>Bacteria</taxon>
        <taxon>Pseudomonadati</taxon>
        <taxon>Pseudomonadota</taxon>
        <taxon>Gammaproteobacteria</taxon>
        <taxon>Enterobacterales</taxon>
        <taxon>Enterobacteriaceae</taxon>
        <taxon>Citrobacter</taxon>
    </lineage>
</organism>
<dbReference type="EMBL" id="LT556085">
    <property type="protein sequence ID" value="SAY79101.1"/>
    <property type="molecule type" value="Genomic_DNA"/>
</dbReference>
<proteinExistence type="predicted"/>
<gene>
    <name evidence="1" type="ORF">CITRO92_0372</name>
</gene>
<dbReference type="Proteomes" id="UP000245995">
    <property type="component" value="Chromosome CITRO92"/>
</dbReference>